<dbReference type="Proteomes" id="UP001597347">
    <property type="component" value="Unassembled WGS sequence"/>
</dbReference>
<reference evidence="4" key="1">
    <citation type="journal article" date="2019" name="Int. J. Syst. Evol. Microbiol.">
        <title>The Global Catalogue of Microorganisms (GCM) 10K type strain sequencing project: providing services to taxonomists for standard genome sequencing and annotation.</title>
        <authorList>
            <consortium name="The Broad Institute Genomics Platform"/>
            <consortium name="The Broad Institute Genome Sequencing Center for Infectious Disease"/>
            <person name="Wu L."/>
            <person name="Ma J."/>
        </authorList>
    </citation>
    <scope>NUCLEOTIDE SEQUENCE [LARGE SCALE GENOMIC DNA]</scope>
    <source>
        <strain evidence="4">CGMCC 1.12471</strain>
    </source>
</reference>
<organism evidence="3 4">
    <name type="scientific">Amnibacterium endophyticum</name>
    <dbReference type="NCBI Taxonomy" id="2109337"/>
    <lineage>
        <taxon>Bacteria</taxon>
        <taxon>Bacillati</taxon>
        <taxon>Actinomycetota</taxon>
        <taxon>Actinomycetes</taxon>
        <taxon>Micrococcales</taxon>
        <taxon>Microbacteriaceae</taxon>
        <taxon>Amnibacterium</taxon>
    </lineage>
</organism>
<feature type="transmembrane region" description="Helical" evidence="1">
    <location>
        <begin position="119"/>
        <end position="141"/>
    </location>
</feature>
<proteinExistence type="predicted"/>
<feature type="domain" description="Oxidoreductase molybdopterin-binding" evidence="2">
    <location>
        <begin position="226"/>
        <end position="379"/>
    </location>
</feature>
<dbReference type="SUPFAM" id="SSF56524">
    <property type="entry name" value="Oxidoreductase molybdopterin-binding domain"/>
    <property type="match status" value="1"/>
</dbReference>
<keyword evidence="1" id="KW-0812">Transmembrane</keyword>
<evidence type="ECO:0000259" key="2">
    <source>
        <dbReference type="Pfam" id="PF00174"/>
    </source>
</evidence>
<comment type="caution">
    <text evidence="3">The sequence shown here is derived from an EMBL/GenBank/DDBJ whole genome shotgun (WGS) entry which is preliminary data.</text>
</comment>
<dbReference type="InterPro" id="IPR014756">
    <property type="entry name" value="Ig_E-set"/>
</dbReference>
<gene>
    <name evidence="3" type="ORF">ACFSBI_14305</name>
</gene>
<accession>A0ABW4LIS1</accession>
<keyword evidence="1" id="KW-0472">Membrane</keyword>
<dbReference type="Pfam" id="PF00174">
    <property type="entry name" value="Oxidored_molyb"/>
    <property type="match status" value="1"/>
</dbReference>
<evidence type="ECO:0000313" key="3">
    <source>
        <dbReference type="EMBL" id="MFD1722725.1"/>
    </source>
</evidence>
<keyword evidence="1" id="KW-1133">Transmembrane helix</keyword>
<evidence type="ECO:0000313" key="4">
    <source>
        <dbReference type="Proteomes" id="UP001597347"/>
    </source>
</evidence>
<dbReference type="InterPro" id="IPR000572">
    <property type="entry name" value="OxRdtase_Mopterin-bd_dom"/>
</dbReference>
<dbReference type="Gene3D" id="2.60.40.650">
    <property type="match status" value="1"/>
</dbReference>
<protein>
    <submittedName>
        <fullName evidence="3">Molybdopterin-dependent oxidoreductase</fullName>
    </submittedName>
</protein>
<dbReference type="Gene3D" id="3.90.420.10">
    <property type="entry name" value="Oxidoreductase, molybdopterin-binding domain"/>
    <property type="match status" value="1"/>
</dbReference>
<dbReference type="SUPFAM" id="SSF81296">
    <property type="entry name" value="E set domains"/>
    <property type="match status" value="1"/>
</dbReference>
<sequence length="499" mass="51419">MPEPLSRPLAVGGGVAAAVAGLGAGELVAAVFSTAASPLLATGSLLVDAAPPQVKSAVIALFGTGDKPFLVVLLTVLVLLLGAAAGLLQRWRPPLGVVPPGLAAVVAAIAAVTRTDASVADVAPSAVAGVIGAFVVVQLVHPVREPSLARRRLVSGAAVWAGAGVVAGSFGRSIGSRSRDVSATIARLRLPPVTAPAPPAPTSLGVTGAAPLVTDAADFYRIDIALTVPAIEPEGWSLEVAGEVDAPFRIGYDELVAMAGAETAATLVCVSNPVGGDLVGTAVWQGAPLHRLLERARPRQGADMVLSSGADGFSASTPLALLQDPARGALLAVGMNGRPLPQIHGFPARMVVPGLYGYVSATKWTTRLEVTRFDEQQAYWTPRGYAARAPVKLSSRIDVPLGGVDAGVVTVAGVAWAQPVGVARVQLQIDDGPWRDCELSAAWTDDTWRQWRYRWTATPGEHRLRVRATDRSGLVQTAAETGELPDGPTGLHTVRLAVS</sequence>
<dbReference type="InterPro" id="IPR036374">
    <property type="entry name" value="OxRdtase_Mopterin-bd_sf"/>
</dbReference>
<dbReference type="EMBL" id="JBHUEA010000026">
    <property type="protein sequence ID" value="MFD1722725.1"/>
    <property type="molecule type" value="Genomic_DNA"/>
</dbReference>
<feature type="transmembrane region" description="Helical" evidence="1">
    <location>
        <begin position="95"/>
        <end position="113"/>
    </location>
</feature>
<keyword evidence="4" id="KW-1185">Reference proteome</keyword>
<dbReference type="PANTHER" id="PTHR19372:SF7">
    <property type="entry name" value="SULFITE OXIDASE, MITOCHONDRIAL"/>
    <property type="match status" value="1"/>
</dbReference>
<dbReference type="PANTHER" id="PTHR19372">
    <property type="entry name" value="SULFITE REDUCTASE"/>
    <property type="match status" value="1"/>
</dbReference>
<dbReference type="RefSeq" id="WP_377936087.1">
    <property type="nucleotide sequence ID" value="NZ_JBHUEA010000026.1"/>
</dbReference>
<feature type="transmembrane region" description="Helical" evidence="1">
    <location>
        <begin position="69"/>
        <end position="88"/>
    </location>
</feature>
<name>A0ABW4LIS1_9MICO</name>
<evidence type="ECO:0000256" key="1">
    <source>
        <dbReference type="SAM" id="Phobius"/>
    </source>
</evidence>
<feature type="transmembrane region" description="Helical" evidence="1">
    <location>
        <begin position="153"/>
        <end position="171"/>
    </location>
</feature>